<evidence type="ECO:0000313" key="2">
    <source>
        <dbReference type="EMBL" id="OIR18874.1"/>
    </source>
</evidence>
<evidence type="ECO:0000256" key="1">
    <source>
        <dbReference type="SAM" id="Phobius"/>
    </source>
</evidence>
<feature type="transmembrane region" description="Helical" evidence="1">
    <location>
        <begin position="20"/>
        <end position="37"/>
    </location>
</feature>
<gene>
    <name evidence="2" type="ORF">GALL_12160</name>
</gene>
<proteinExistence type="predicted"/>
<reference evidence="2" key="1">
    <citation type="submission" date="2016-10" db="EMBL/GenBank/DDBJ databases">
        <title>Sequence of Gallionella enrichment culture.</title>
        <authorList>
            <person name="Poehlein A."/>
            <person name="Muehling M."/>
            <person name="Daniel R."/>
        </authorList>
    </citation>
    <scope>NUCLEOTIDE SEQUENCE</scope>
</reference>
<accession>A0A1J5TD61</accession>
<name>A0A1J5TD61_9ZZZZ</name>
<sequence length="215" mass="23491">MPFFDQPGQPRQHKPWPMKWVVLSIAIFIVGYTWIRVKYSKPGPSYEPYQDTIDRMTVERLLSSGYQRFDAPAEVPADSVRSLVLGSSSPAPVAVSRGGIPSEINVALIQKPALADAIDTVLAPSTGPIHGTYRILFVATLPDARHTAAAATVFRRGRDLTIIPGWERIEGRLQARSRSAAVLVSIPTGSLPAGDYRATVVGARSSRSWTVDLRQ</sequence>
<organism evidence="2">
    <name type="scientific">mine drainage metagenome</name>
    <dbReference type="NCBI Taxonomy" id="410659"/>
    <lineage>
        <taxon>unclassified sequences</taxon>
        <taxon>metagenomes</taxon>
        <taxon>ecological metagenomes</taxon>
    </lineage>
</organism>
<dbReference type="AlphaFoldDB" id="A0A1J5TD61"/>
<keyword evidence="1" id="KW-0812">Transmembrane</keyword>
<keyword evidence="1" id="KW-0472">Membrane</keyword>
<dbReference type="EMBL" id="MLJW01000002">
    <property type="protein sequence ID" value="OIR18874.1"/>
    <property type="molecule type" value="Genomic_DNA"/>
</dbReference>
<keyword evidence="1" id="KW-1133">Transmembrane helix</keyword>
<comment type="caution">
    <text evidence="2">The sequence shown here is derived from an EMBL/GenBank/DDBJ whole genome shotgun (WGS) entry which is preliminary data.</text>
</comment>
<protein>
    <submittedName>
        <fullName evidence="2">Uncharacterized protein</fullName>
    </submittedName>
</protein>